<comment type="caution">
    <text evidence="1">The sequence shown here is derived from an EMBL/GenBank/DDBJ whole genome shotgun (WGS) entry which is preliminary data.</text>
</comment>
<evidence type="ECO:0000313" key="2">
    <source>
        <dbReference type="Proteomes" id="UP000887116"/>
    </source>
</evidence>
<proteinExistence type="predicted"/>
<name>A0A8X6F581_TRICU</name>
<dbReference type="Proteomes" id="UP000887116">
    <property type="component" value="Unassembled WGS sequence"/>
</dbReference>
<reference evidence="1" key="1">
    <citation type="submission" date="2020-07" db="EMBL/GenBank/DDBJ databases">
        <title>Multicomponent nature underlies the extraordinary mechanical properties of spider dragline silk.</title>
        <authorList>
            <person name="Kono N."/>
            <person name="Nakamura H."/>
            <person name="Mori M."/>
            <person name="Yoshida Y."/>
            <person name="Ohtoshi R."/>
            <person name="Malay A.D."/>
            <person name="Moran D.A.P."/>
            <person name="Tomita M."/>
            <person name="Numata K."/>
            <person name="Arakawa K."/>
        </authorList>
    </citation>
    <scope>NUCLEOTIDE SEQUENCE</scope>
</reference>
<dbReference type="OrthoDB" id="5967017at2759"/>
<dbReference type="AlphaFoldDB" id="A0A8X6F581"/>
<protein>
    <submittedName>
        <fullName evidence="1">Uncharacterized protein</fullName>
    </submittedName>
</protein>
<dbReference type="EMBL" id="BMAO01030831">
    <property type="protein sequence ID" value="GFQ70657.1"/>
    <property type="molecule type" value="Genomic_DNA"/>
</dbReference>
<evidence type="ECO:0000313" key="1">
    <source>
        <dbReference type="EMBL" id="GFQ70657.1"/>
    </source>
</evidence>
<gene>
    <name evidence="1" type="ORF">TNCT_88251</name>
</gene>
<organism evidence="1 2">
    <name type="scientific">Trichonephila clavata</name>
    <name type="common">Joro spider</name>
    <name type="synonym">Nephila clavata</name>
    <dbReference type="NCBI Taxonomy" id="2740835"/>
    <lineage>
        <taxon>Eukaryota</taxon>
        <taxon>Metazoa</taxon>
        <taxon>Ecdysozoa</taxon>
        <taxon>Arthropoda</taxon>
        <taxon>Chelicerata</taxon>
        <taxon>Arachnida</taxon>
        <taxon>Araneae</taxon>
        <taxon>Araneomorphae</taxon>
        <taxon>Entelegynae</taxon>
        <taxon>Araneoidea</taxon>
        <taxon>Nephilidae</taxon>
        <taxon>Trichonephila</taxon>
    </lineage>
</organism>
<keyword evidence="2" id="KW-1185">Reference proteome</keyword>
<accession>A0A8X6F581</accession>
<sequence>MCPYSAIWFNKNELASKYNLCRCGIPKRIDVLMGEAIGIKEESNCDPDDQAIQHFKSSVRFNSGRYEVEFPWKRNKQELNDNFSVAENRAKSLAKRFIWDPTLFTQYAEILKEYESKGK</sequence>